<dbReference type="PANTHER" id="PTHR25465">
    <property type="entry name" value="B-BOX DOMAIN CONTAINING"/>
    <property type="match status" value="1"/>
</dbReference>
<evidence type="ECO:0000313" key="10">
    <source>
        <dbReference type="Ensembl" id="ENSDCDP00010000023.1"/>
    </source>
</evidence>
<dbReference type="PROSITE" id="PS00518">
    <property type="entry name" value="ZF_RING_1"/>
    <property type="match status" value="1"/>
</dbReference>
<dbReference type="RefSeq" id="XP_028821119.1">
    <property type="nucleotide sequence ID" value="XM_028965286.1"/>
</dbReference>
<reference evidence="10" key="3">
    <citation type="submission" date="2025-09" db="UniProtKB">
        <authorList>
            <consortium name="Ensembl"/>
        </authorList>
    </citation>
    <scope>IDENTIFICATION</scope>
</reference>
<dbReference type="AlphaFoldDB" id="A0AAY3ZST3"/>
<keyword evidence="4" id="KW-0862">Zinc</keyword>
<dbReference type="InterPro" id="IPR027370">
    <property type="entry name" value="Znf-RING_euk"/>
</dbReference>
<evidence type="ECO:0000313" key="11">
    <source>
        <dbReference type="Proteomes" id="UP000694580"/>
    </source>
</evidence>
<keyword evidence="2" id="KW-0479">Metal-binding</keyword>
<dbReference type="PROSITE" id="PS50188">
    <property type="entry name" value="B302_SPRY"/>
    <property type="match status" value="1"/>
</dbReference>
<evidence type="ECO:0000259" key="8">
    <source>
        <dbReference type="PROSITE" id="PS50089"/>
    </source>
</evidence>
<dbReference type="SMART" id="SM00589">
    <property type="entry name" value="PRY"/>
    <property type="match status" value="1"/>
</dbReference>
<dbReference type="Gene3D" id="2.60.120.920">
    <property type="match status" value="1"/>
</dbReference>
<keyword evidence="7" id="KW-0175">Coiled coil</keyword>
<dbReference type="InterPro" id="IPR058030">
    <property type="entry name" value="TRIM8/14/16/25/29/45/65_CC"/>
</dbReference>
<dbReference type="Ensembl" id="ENSDCDT00010000024.1">
    <property type="protein sequence ID" value="ENSDCDP00010000023.1"/>
    <property type="gene ID" value="ENSDCDG00010000016.1"/>
</dbReference>
<feature type="domain" description="RING-type" evidence="8">
    <location>
        <begin position="8"/>
        <end position="52"/>
    </location>
</feature>
<dbReference type="PANTHER" id="PTHR25465:SF5">
    <property type="entry name" value="E3 UBIQUITIN_ISG15 LIGASE TRIM25-RELATED"/>
    <property type="match status" value="1"/>
</dbReference>
<feature type="coiled-coil region" evidence="7">
    <location>
        <begin position="214"/>
        <end position="241"/>
    </location>
</feature>
<evidence type="ECO:0000256" key="2">
    <source>
        <dbReference type="ARBA" id="ARBA00022723"/>
    </source>
</evidence>
<dbReference type="InterPro" id="IPR003879">
    <property type="entry name" value="Butyrophylin_SPRY"/>
</dbReference>
<dbReference type="Pfam" id="PF00622">
    <property type="entry name" value="SPRY"/>
    <property type="match status" value="1"/>
</dbReference>
<dbReference type="SMART" id="SM00184">
    <property type="entry name" value="RING"/>
    <property type="match status" value="1"/>
</dbReference>
<reference evidence="10" key="2">
    <citation type="submission" date="2025-08" db="UniProtKB">
        <authorList>
            <consortium name="Ensembl"/>
        </authorList>
    </citation>
    <scope>IDENTIFICATION</scope>
</reference>
<dbReference type="InterPro" id="IPR043136">
    <property type="entry name" value="B30.2/SPRY_sf"/>
</dbReference>
<protein>
    <submittedName>
        <fullName evidence="10">Uncharacterized protein</fullName>
    </submittedName>
</protein>
<dbReference type="GeneID" id="114772314"/>
<dbReference type="PRINTS" id="PR01407">
    <property type="entry name" value="BUTYPHLNCDUF"/>
</dbReference>
<dbReference type="InterPro" id="IPR003877">
    <property type="entry name" value="SPRY_dom"/>
</dbReference>
<name>A0AAY3ZST3_9TELE</name>
<dbReference type="Gene3D" id="3.30.160.60">
    <property type="entry name" value="Classic Zinc Finger"/>
    <property type="match status" value="1"/>
</dbReference>
<dbReference type="InterPro" id="IPR017907">
    <property type="entry name" value="Znf_RING_CS"/>
</dbReference>
<dbReference type="SUPFAM" id="SSF57845">
    <property type="entry name" value="B-box zinc-binding domain"/>
    <property type="match status" value="1"/>
</dbReference>
<dbReference type="Gene3D" id="3.30.40.10">
    <property type="entry name" value="Zinc/RING finger domain, C3HC4 (zinc finger)"/>
    <property type="match status" value="1"/>
</dbReference>
<keyword evidence="1" id="KW-0399">Innate immunity</keyword>
<evidence type="ECO:0000259" key="9">
    <source>
        <dbReference type="PROSITE" id="PS50188"/>
    </source>
</evidence>
<evidence type="ECO:0000256" key="7">
    <source>
        <dbReference type="SAM" id="Coils"/>
    </source>
</evidence>
<accession>A0AAY3ZST3</accession>
<keyword evidence="5" id="KW-0391">Immunity</keyword>
<dbReference type="InterPro" id="IPR001870">
    <property type="entry name" value="B30.2/SPRY"/>
</dbReference>
<evidence type="ECO:0000256" key="4">
    <source>
        <dbReference type="ARBA" id="ARBA00022833"/>
    </source>
</evidence>
<dbReference type="InterPro" id="IPR013320">
    <property type="entry name" value="ConA-like_dom_sf"/>
</dbReference>
<keyword evidence="3 6" id="KW-0863">Zinc-finger</keyword>
<feature type="coiled-coil region" evidence="7">
    <location>
        <begin position="138"/>
        <end position="176"/>
    </location>
</feature>
<evidence type="ECO:0000256" key="5">
    <source>
        <dbReference type="ARBA" id="ARBA00022859"/>
    </source>
</evidence>
<dbReference type="InterPro" id="IPR006574">
    <property type="entry name" value="PRY"/>
</dbReference>
<reference evidence="10 11" key="1">
    <citation type="submission" date="2020-06" db="EMBL/GenBank/DDBJ databases">
        <authorList>
            <consortium name="Wellcome Sanger Institute Data Sharing"/>
        </authorList>
    </citation>
    <scope>NUCLEOTIDE SEQUENCE [LARGE SCALE GENOMIC DNA]</scope>
</reference>
<dbReference type="GO" id="GO:0005737">
    <property type="term" value="C:cytoplasm"/>
    <property type="evidence" value="ECO:0007669"/>
    <property type="project" value="UniProtKB-ARBA"/>
</dbReference>
<dbReference type="GeneTree" id="ENSGT00940000162951"/>
<evidence type="ECO:0000256" key="6">
    <source>
        <dbReference type="PROSITE-ProRule" id="PRU00175"/>
    </source>
</evidence>
<proteinExistence type="predicted"/>
<gene>
    <name evidence="10" type="primary">TRIM65</name>
</gene>
<dbReference type="Pfam" id="PF13445">
    <property type="entry name" value="zf-RING_UBOX"/>
    <property type="match status" value="1"/>
</dbReference>
<dbReference type="SUPFAM" id="SSF49899">
    <property type="entry name" value="Concanavalin A-like lectins/glucanases"/>
    <property type="match status" value="1"/>
</dbReference>
<feature type="domain" description="B30.2/SPRY" evidence="9">
    <location>
        <begin position="322"/>
        <end position="516"/>
    </location>
</feature>
<dbReference type="GO" id="GO:0008270">
    <property type="term" value="F:zinc ion binding"/>
    <property type="evidence" value="ECO:0007669"/>
    <property type="project" value="UniProtKB-KW"/>
</dbReference>
<keyword evidence="11" id="KW-1185">Reference proteome</keyword>
<dbReference type="GO" id="GO:0045087">
    <property type="term" value="P:innate immune response"/>
    <property type="evidence" value="ECO:0007669"/>
    <property type="project" value="UniProtKB-KW"/>
</dbReference>
<evidence type="ECO:0000256" key="1">
    <source>
        <dbReference type="ARBA" id="ARBA00022588"/>
    </source>
</evidence>
<dbReference type="Pfam" id="PF13765">
    <property type="entry name" value="PRY"/>
    <property type="match status" value="1"/>
</dbReference>
<organism evidence="10 11">
    <name type="scientific">Denticeps clupeoides</name>
    <name type="common">denticle herring</name>
    <dbReference type="NCBI Taxonomy" id="299321"/>
    <lineage>
        <taxon>Eukaryota</taxon>
        <taxon>Metazoa</taxon>
        <taxon>Chordata</taxon>
        <taxon>Craniata</taxon>
        <taxon>Vertebrata</taxon>
        <taxon>Euteleostomi</taxon>
        <taxon>Actinopterygii</taxon>
        <taxon>Neopterygii</taxon>
        <taxon>Teleostei</taxon>
        <taxon>Clupei</taxon>
        <taxon>Clupeiformes</taxon>
        <taxon>Denticipitoidei</taxon>
        <taxon>Denticipitidae</taxon>
        <taxon>Denticeps</taxon>
    </lineage>
</organism>
<dbReference type="SMART" id="SM00449">
    <property type="entry name" value="SPRY"/>
    <property type="match status" value="1"/>
</dbReference>
<evidence type="ECO:0000256" key="3">
    <source>
        <dbReference type="ARBA" id="ARBA00022771"/>
    </source>
</evidence>
<dbReference type="PROSITE" id="PS50089">
    <property type="entry name" value="ZF_RING_2"/>
    <property type="match status" value="1"/>
</dbReference>
<sequence length="516" mass="58047">METENLSCIICLERFKDPVTVPCGHSFCHACITEHWDTKERDSSPPQCPVCNHTFVPRPSLKRNVNLCHLAEATMARSPEQRDSTLASGDDRCCPDVLCQHHQKPLAIYCKTEGICVCCECSISRCKGHELLMVETERKNREEALNKKTVEIAKYKEDTEKSMAELTENIASAKVSVQQTSQWITTRFSQLTKTILEKQESMQCFIDLEHQAVLEQADQHLNTLQERLMQLQHTKEQIEGLQMLSDSQMIQESRLIEVPQIKEVPTEVSVTLHKKLTQVTEVLSQITKLVHEDLEKAVDAAVGQDKQGSPQDKRPVLAVVPSPATPSYSAGKEGLSAHYCSLTFDPCTANSHLLLSQNNCKAEHLSTGQQAVPTHDARFDNTWQVLCSEGFKQGCHYWEMVVSKPWAYLGVAYLGIPRKEKGKRCVVGMNEVSWSLQLDERELSAWHSGRRETVSAQQPQPDKPLRIGMLLDYDGGTLTFYGEGQVRLHAFYCAFAQELYPACWIGEGVSVTLCPL</sequence>
<dbReference type="SUPFAM" id="SSF57850">
    <property type="entry name" value="RING/U-box"/>
    <property type="match status" value="1"/>
</dbReference>
<dbReference type="InterPro" id="IPR051051">
    <property type="entry name" value="E3_ubiq-ligase_TRIM/RNF"/>
</dbReference>
<dbReference type="Pfam" id="PF25600">
    <property type="entry name" value="TRIM_CC"/>
    <property type="match status" value="1"/>
</dbReference>
<dbReference type="InterPro" id="IPR013083">
    <property type="entry name" value="Znf_RING/FYVE/PHD"/>
</dbReference>
<dbReference type="Proteomes" id="UP000694580">
    <property type="component" value="Chromosome 2"/>
</dbReference>
<dbReference type="InterPro" id="IPR001841">
    <property type="entry name" value="Znf_RING"/>
</dbReference>